<dbReference type="Proteomes" id="UP000250266">
    <property type="component" value="Unassembled WGS sequence"/>
</dbReference>
<dbReference type="OrthoDB" id="3210378at2759"/>
<accession>A0A8E2EM21</accession>
<dbReference type="InterPro" id="IPR032675">
    <property type="entry name" value="LRR_dom_sf"/>
</dbReference>
<organism evidence="1 2">
    <name type="scientific">Lepidopterella palustris CBS 459.81</name>
    <dbReference type="NCBI Taxonomy" id="1314670"/>
    <lineage>
        <taxon>Eukaryota</taxon>
        <taxon>Fungi</taxon>
        <taxon>Dikarya</taxon>
        <taxon>Ascomycota</taxon>
        <taxon>Pezizomycotina</taxon>
        <taxon>Dothideomycetes</taxon>
        <taxon>Pleosporomycetidae</taxon>
        <taxon>Mytilinidiales</taxon>
        <taxon>Argynnaceae</taxon>
        <taxon>Lepidopterella</taxon>
    </lineage>
</organism>
<dbReference type="SUPFAM" id="SSF52047">
    <property type="entry name" value="RNI-like"/>
    <property type="match status" value="1"/>
</dbReference>
<evidence type="ECO:0000313" key="2">
    <source>
        <dbReference type="Proteomes" id="UP000250266"/>
    </source>
</evidence>
<dbReference type="Gene3D" id="3.80.10.10">
    <property type="entry name" value="Ribonuclease Inhibitor"/>
    <property type="match status" value="1"/>
</dbReference>
<proteinExistence type="predicted"/>
<reference evidence="1 2" key="1">
    <citation type="journal article" date="2016" name="Nat. Commun.">
        <title>Ectomycorrhizal ecology is imprinted in the genome of the dominant symbiotic fungus Cenococcum geophilum.</title>
        <authorList>
            <consortium name="DOE Joint Genome Institute"/>
            <person name="Peter M."/>
            <person name="Kohler A."/>
            <person name="Ohm R.A."/>
            <person name="Kuo A."/>
            <person name="Krutzmann J."/>
            <person name="Morin E."/>
            <person name="Arend M."/>
            <person name="Barry K.W."/>
            <person name="Binder M."/>
            <person name="Choi C."/>
            <person name="Clum A."/>
            <person name="Copeland A."/>
            <person name="Grisel N."/>
            <person name="Haridas S."/>
            <person name="Kipfer T."/>
            <person name="LaButti K."/>
            <person name="Lindquist E."/>
            <person name="Lipzen A."/>
            <person name="Maire R."/>
            <person name="Meier B."/>
            <person name="Mihaltcheva S."/>
            <person name="Molinier V."/>
            <person name="Murat C."/>
            <person name="Poggeler S."/>
            <person name="Quandt C.A."/>
            <person name="Sperisen C."/>
            <person name="Tritt A."/>
            <person name="Tisserant E."/>
            <person name="Crous P.W."/>
            <person name="Henrissat B."/>
            <person name="Nehls U."/>
            <person name="Egli S."/>
            <person name="Spatafora J.W."/>
            <person name="Grigoriev I.V."/>
            <person name="Martin F.M."/>
        </authorList>
    </citation>
    <scope>NUCLEOTIDE SEQUENCE [LARGE SCALE GENOMIC DNA]</scope>
    <source>
        <strain evidence="1 2">CBS 459.81</strain>
    </source>
</reference>
<dbReference type="EMBL" id="KV744807">
    <property type="protein sequence ID" value="OCK86265.1"/>
    <property type="molecule type" value="Genomic_DNA"/>
</dbReference>
<name>A0A8E2EM21_9PEZI</name>
<sequence length="579" mass="66218">MTSRRSSVTSYSSISSYGSNFDTVPTLTKTPWELDRHKRNSLSRRTRRSAGLSAHFFQKLPREVYDCILQQLELLHFHSGAHICPSCYLRDMHNLALTSRAWDIATREKLYRNVWILIDDAPHDLKKLKIKTASRLKLLRRTLRERTALAKYVRELIVPDFQELYQNVKGSEKLDVIDMMSSVVMACPNLKKLSGFYIPYDHNFDRLSHALSTRRNLKEHVWLLENSRRIQITPDGDKTNSEFYFPHNDPTEIFLQHSDHWSSLSTLILHSQNPGCMNFRSFIATFRKLPSLQHLLLSNFSSSEFTDQTLHALPPLHSLRLQDLPGLTDKGLLRFANSHAAKTLRSLLLIDLEIMHLPVLTKFISNLPLLRRFTLVQDGSPALFPGAVLARPIFRSTSLEFLHWDILVPGAANEDLAESIATGAFPKLRTLRSPSDHDGLLQDVCRPLAQIAQPCDAHPDTQIHGSETHYVRSLSAARVAAQERIEDARKRAGMKIIVEEDGVVQHTYTMRAFMGRIGSRIEYSLEPDVEGAESAVVSVEELMKGQRVDEDKGGRWNRVRKGCLHFGRERRRVQLGMFF</sequence>
<evidence type="ECO:0000313" key="1">
    <source>
        <dbReference type="EMBL" id="OCK86265.1"/>
    </source>
</evidence>
<dbReference type="AlphaFoldDB" id="A0A8E2EM21"/>
<protein>
    <recommendedName>
        <fullName evidence="3">F-box domain-containing protein</fullName>
    </recommendedName>
</protein>
<evidence type="ECO:0008006" key="3">
    <source>
        <dbReference type="Google" id="ProtNLM"/>
    </source>
</evidence>
<gene>
    <name evidence="1" type="ORF">K432DRAFT_285046</name>
</gene>
<keyword evidence="2" id="KW-1185">Reference proteome</keyword>